<keyword evidence="2" id="KW-1185">Reference proteome</keyword>
<sequence length="130" mass="14502">MPNPIPGLVIRYSYLWLSEHEVGQEEGRKDRPCAIVLSAKTEAGRTVVIVVPVTHTPPAKDSVSIEIPSTTKQRLGLDDERSWIIVSEANRFFWPGPDIRPSRNGDMSTVAYGELPANLFRKLRATFVDA</sequence>
<dbReference type="InterPro" id="IPR003477">
    <property type="entry name" value="PemK-like"/>
</dbReference>
<evidence type="ECO:0000313" key="2">
    <source>
        <dbReference type="Proteomes" id="UP000643405"/>
    </source>
</evidence>
<dbReference type="AlphaFoldDB" id="A0A8J6PVV0"/>
<dbReference type="Pfam" id="PF02452">
    <property type="entry name" value="PemK_toxin"/>
    <property type="match status" value="1"/>
</dbReference>
<accession>A0A8J6PVV0</accession>
<protein>
    <submittedName>
        <fullName evidence="1">Type II toxin-antitoxin system PemK/MazF family toxin</fullName>
    </submittedName>
</protein>
<reference evidence="1" key="1">
    <citation type="submission" date="2020-09" db="EMBL/GenBank/DDBJ databases">
        <title>Genome seq and assembly of Tianweitania sp.</title>
        <authorList>
            <person name="Chhetri G."/>
        </authorList>
    </citation>
    <scope>NUCLEOTIDE SEQUENCE</scope>
    <source>
        <strain evidence="1">Rool2</strain>
    </source>
</reference>
<name>A0A8J6PVV0_9HYPH</name>
<organism evidence="1 2">
    <name type="scientific">Oryzicola mucosus</name>
    <dbReference type="NCBI Taxonomy" id="2767425"/>
    <lineage>
        <taxon>Bacteria</taxon>
        <taxon>Pseudomonadati</taxon>
        <taxon>Pseudomonadota</taxon>
        <taxon>Alphaproteobacteria</taxon>
        <taxon>Hyphomicrobiales</taxon>
        <taxon>Phyllobacteriaceae</taxon>
        <taxon>Oryzicola</taxon>
    </lineage>
</organism>
<dbReference type="GO" id="GO:0003677">
    <property type="term" value="F:DNA binding"/>
    <property type="evidence" value="ECO:0007669"/>
    <property type="project" value="InterPro"/>
</dbReference>
<evidence type="ECO:0000313" key="1">
    <source>
        <dbReference type="EMBL" id="MBD0415801.1"/>
    </source>
</evidence>
<gene>
    <name evidence="1" type="ORF">ICI42_14155</name>
</gene>
<dbReference type="EMBL" id="JACVVX010000004">
    <property type="protein sequence ID" value="MBD0415801.1"/>
    <property type="molecule type" value="Genomic_DNA"/>
</dbReference>
<proteinExistence type="predicted"/>
<comment type="caution">
    <text evidence="1">The sequence shown here is derived from an EMBL/GenBank/DDBJ whole genome shotgun (WGS) entry which is preliminary data.</text>
</comment>
<dbReference type="Proteomes" id="UP000643405">
    <property type="component" value="Unassembled WGS sequence"/>
</dbReference>